<dbReference type="GO" id="GO:0004519">
    <property type="term" value="F:endonuclease activity"/>
    <property type="evidence" value="ECO:0007669"/>
    <property type="project" value="UniProtKB-KW"/>
</dbReference>
<dbReference type="Proteomes" id="UP000740883">
    <property type="component" value="Unassembled WGS sequence"/>
</dbReference>
<evidence type="ECO:0000259" key="8">
    <source>
        <dbReference type="Pfam" id="PF17917"/>
    </source>
</evidence>
<keyword evidence="2" id="KW-0548">Nucleotidyltransferase</keyword>
<evidence type="ECO:0000256" key="5">
    <source>
        <dbReference type="ARBA" id="ARBA00022801"/>
    </source>
</evidence>
<evidence type="ECO:0000313" key="10">
    <source>
        <dbReference type="Proteomes" id="UP000740883"/>
    </source>
</evidence>
<dbReference type="InterPro" id="IPR043502">
    <property type="entry name" value="DNA/RNA_pol_sf"/>
</dbReference>
<evidence type="ECO:0000256" key="6">
    <source>
        <dbReference type="ARBA" id="ARBA00022918"/>
    </source>
</evidence>
<evidence type="ECO:0000313" key="9">
    <source>
        <dbReference type="EMBL" id="KAF9760812.1"/>
    </source>
</evidence>
<reference evidence="9 10" key="1">
    <citation type="journal article" date="2020" name="Genome Biol. Evol.">
        <title>Comparative genomics of strictly vertically transmitted, feminizing microsporidia endosymbionts of amphipod crustaceans.</title>
        <authorList>
            <person name="Cormier A."/>
            <person name="Chebbi M.A."/>
            <person name="Giraud I."/>
            <person name="Wattier R."/>
            <person name="Teixeira M."/>
            <person name="Gilbert C."/>
            <person name="Rigaud T."/>
            <person name="Cordaux R."/>
        </authorList>
    </citation>
    <scope>NUCLEOTIDE SEQUENCE [LARGE SCALE GENOMIC DNA]</scope>
    <source>
        <strain evidence="9 10">Ou3-Ou53</strain>
    </source>
</reference>
<dbReference type="PANTHER" id="PTHR37984:SF5">
    <property type="entry name" value="PROTEIN NYNRIN-LIKE"/>
    <property type="match status" value="1"/>
</dbReference>
<keyword evidence="5" id="KW-0378">Hydrolase</keyword>
<evidence type="ECO:0000256" key="2">
    <source>
        <dbReference type="ARBA" id="ARBA00022695"/>
    </source>
</evidence>
<protein>
    <submittedName>
        <fullName evidence="9">Retrovirus-related Pol polyprotein from transposon 17.6</fullName>
    </submittedName>
</protein>
<dbReference type="GO" id="GO:0003964">
    <property type="term" value="F:RNA-directed DNA polymerase activity"/>
    <property type="evidence" value="ECO:0007669"/>
    <property type="project" value="UniProtKB-KW"/>
</dbReference>
<feature type="domain" description="Reverse transcriptase RNase H-like" evidence="8">
    <location>
        <begin position="10"/>
        <end position="63"/>
    </location>
</feature>
<keyword evidence="1" id="KW-0808">Transferase</keyword>
<name>A0A9P6KXK9_9MICR</name>
<accession>A0A9P6KXK9</accession>
<feature type="compositionally biased region" description="Basic and acidic residues" evidence="7">
    <location>
        <begin position="98"/>
        <end position="109"/>
    </location>
</feature>
<evidence type="ECO:0000256" key="4">
    <source>
        <dbReference type="ARBA" id="ARBA00022759"/>
    </source>
</evidence>
<gene>
    <name evidence="9" type="primary">pol_64</name>
    <name evidence="9" type="ORF">NGRA_3013</name>
</gene>
<keyword evidence="3" id="KW-0540">Nuclease</keyword>
<dbReference type="GO" id="GO:0016787">
    <property type="term" value="F:hydrolase activity"/>
    <property type="evidence" value="ECO:0007669"/>
    <property type="project" value="UniProtKB-KW"/>
</dbReference>
<dbReference type="InterPro" id="IPR041373">
    <property type="entry name" value="RT_RNaseH"/>
</dbReference>
<dbReference type="PANTHER" id="PTHR37984">
    <property type="entry name" value="PROTEIN CBG26694"/>
    <property type="match status" value="1"/>
</dbReference>
<feature type="region of interest" description="Disordered" evidence="7">
    <location>
        <begin position="80"/>
        <end position="117"/>
    </location>
</feature>
<organism evidence="9 10">
    <name type="scientific">Nosema granulosis</name>
    <dbReference type="NCBI Taxonomy" id="83296"/>
    <lineage>
        <taxon>Eukaryota</taxon>
        <taxon>Fungi</taxon>
        <taxon>Fungi incertae sedis</taxon>
        <taxon>Microsporidia</taxon>
        <taxon>Nosematidae</taxon>
        <taxon>Nosema</taxon>
    </lineage>
</organism>
<dbReference type="SUPFAM" id="SSF56672">
    <property type="entry name" value="DNA/RNA polymerases"/>
    <property type="match status" value="1"/>
</dbReference>
<keyword evidence="6" id="KW-0695">RNA-directed DNA polymerase</keyword>
<proteinExistence type="predicted"/>
<dbReference type="CDD" id="cd09274">
    <property type="entry name" value="RNase_HI_RT_Ty3"/>
    <property type="match status" value="1"/>
</dbReference>
<evidence type="ECO:0000256" key="1">
    <source>
        <dbReference type="ARBA" id="ARBA00022679"/>
    </source>
</evidence>
<dbReference type="InterPro" id="IPR050951">
    <property type="entry name" value="Retrovirus_Pol_polyprotein"/>
</dbReference>
<comment type="caution">
    <text evidence="9">The sequence shown here is derived from an EMBL/GenBank/DDBJ whole genome shotgun (WGS) entry which is preliminary data.</text>
</comment>
<evidence type="ECO:0000256" key="3">
    <source>
        <dbReference type="ARBA" id="ARBA00022722"/>
    </source>
</evidence>
<dbReference type="EMBL" id="SBJO01000511">
    <property type="protein sequence ID" value="KAF9760812.1"/>
    <property type="molecule type" value="Genomic_DNA"/>
</dbReference>
<dbReference type="OrthoDB" id="2206664at2759"/>
<dbReference type="AlphaFoldDB" id="A0A9P6KXK9"/>
<dbReference type="Pfam" id="PF17917">
    <property type="entry name" value="RT_RNaseH"/>
    <property type="match status" value="1"/>
</dbReference>
<evidence type="ECO:0000256" key="7">
    <source>
        <dbReference type="SAM" id="MobiDB-lite"/>
    </source>
</evidence>
<keyword evidence="4" id="KW-0255">Endonuclease</keyword>
<sequence>MSKELFCDRQRAIGVVKEIENFRHYLLGREFTLRTDHRALTYLWQTKTPGSRLMRWTLKLSEYTFNLEYIKGEDNIPDGLSRIPKQKEKSVNSVRMPHIPDEKNKKRNLETTSIILH</sequence>
<keyword evidence="10" id="KW-1185">Reference proteome</keyword>